<dbReference type="SUPFAM" id="SSF53756">
    <property type="entry name" value="UDP-Glycosyltransferase/glycogen phosphorylase"/>
    <property type="match status" value="1"/>
</dbReference>
<dbReference type="PANTHER" id="PTHR45947">
    <property type="entry name" value="SULFOQUINOVOSYL TRANSFERASE SQD2"/>
    <property type="match status" value="1"/>
</dbReference>
<evidence type="ECO:0000313" key="4">
    <source>
        <dbReference type="Proteomes" id="UP000477083"/>
    </source>
</evidence>
<dbReference type="GO" id="GO:0016757">
    <property type="term" value="F:glycosyltransferase activity"/>
    <property type="evidence" value="ECO:0007669"/>
    <property type="project" value="InterPro"/>
</dbReference>
<dbReference type="InterPro" id="IPR050194">
    <property type="entry name" value="Glycosyltransferase_grp1"/>
</dbReference>
<dbReference type="InterPro" id="IPR001296">
    <property type="entry name" value="Glyco_trans_1"/>
</dbReference>
<evidence type="ECO:0000259" key="2">
    <source>
        <dbReference type="Pfam" id="PF13439"/>
    </source>
</evidence>
<comment type="caution">
    <text evidence="3">The sequence shown here is derived from an EMBL/GenBank/DDBJ whole genome shotgun (WGS) entry which is preliminary data.</text>
</comment>
<keyword evidence="4" id="KW-1185">Reference proteome</keyword>
<organism evidence="3 4">
    <name type="scientific">Frigidibacter albus</name>
    <dbReference type="NCBI Taxonomy" id="1465486"/>
    <lineage>
        <taxon>Bacteria</taxon>
        <taxon>Pseudomonadati</taxon>
        <taxon>Pseudomonadota</taxon>
        <taxon>Alphaproteobacteria</taxon>
        <taxon>Rhodobacterales</taxon>
        <taxon>Paracoccaceae</taxon>
        <taxon>Frigidibacter</taxon>
    </lineage>
</organism>
<dbReference type="AlphaFoldDB" id="A0A6L8VLT2"/>
<name>A0A6L8VLT2_9RHOB</name>
<dbReference type="Pfam" id="PF13439">
    <property type="entry name" value="Glyco_transf_4"/>
    <property type="match status" value="1"/>
</dbReference>
<dbReference type="RefSeq" id="WP_161348083.1">
    <property type="nucleotide sequence ID" value="NZ_BMGW01000011.1"/>
</dbReference>
<sequence>MRFAIATGGYHKPGETFVNRHIEHLFGGDTVVIANKLNGSNPYARPMIRRSRQGFGAADLWQQPLASVVGKWRYGATSVPYGETRRALEVFLRAERVQAILCEFGPEAVALAPVAGAMGLPIFSYFRGYDASKDLRKPRNVRALRATMPRLAGVFAVSQFLLDNLARHGITHPHSHVIPSGVATARFVPGDKQPGSFLAVGRLIDKKAPDITLRAFLAGAGDHPQARLDIVGDGPMLEPLRQRVAAAGMGARVTLHGALPHEEVREMLARAQVFVQHSLTDAKGNTEGLPTSIQEALSSGCIVLSTRHAGIPEAVIEGETGYLVAERDEAGFAALIRGVLDGSLPTEDMAGRARALAVERFDNGRLLALLEERLLALMPA</sequence>
<reference evidence="3 4" key="1">
    <citation type="submission" date="2020-01" db="EMBL/GenBank/DDBJ databases">
        <title>Frigidibacter albus SP32T (=CGMCC 1.13995T).</title>
        <authorList>
            <person name="Liao X."/>
        </authorList>
    </citation>
    <scope>NUCLEOTIDE SEQUENCE [LARGE SCALE GENOMIC DNA]</scope>
    <source>
        <strain evidence="3 4">SP32</strain>
    </source>
</reference>
<dbReference type="PANTHER" id="PTHR45947:SF15">
    <property type="entry name" value="TEICHURONIC ACID BIOSYNTHESIS GLYCOSYLTRANSFERASE TUAC-RELATED"/>
    <property type="match status" value="1"/>
</dbReference>
<dbReference type="Gene3D" id="3.40.50.2000">
    <property type="entry name" value="Glycogen Phosphorylase B"/>
    <property type="match status" value="2"/>
</dbReference>
<feature type="domain" description="Glycosyltransferase subfamily 4-like N-terminal" evidence="2">
    <location>
        <begin position="85"/>
        <end position="186"/>
    </location>
</feature>
<evidence type="ECO:0000259" key="1">
    <source>
        <dbReference type="Pfam" id="PF00534"/>
    </source>
</evidence>
<feature type="domain" description="Glycosyl transferase family 1" evidence="1">
    <location>
        <begin position="192"/>
        <end position="353"/>
    </location>
</feature>
<dbReference type="Proteomes" id="UP000477083">
    <property type="component" value="Unassembled WGS sequence"/>
</dbReference>
<protein>
    <submittedName>
        <fullName evidence="3">Glycosyltransferase</fullName>
    </submittedName>
</protein>
<evidence type="ECO:0000313" key="3">
    <source>
        <dbReference type="EMBL" id="MZQ90706.1"/>
    </source>
</evidence>
<dbReference type="EMBL" id="WWNR01000011">
    <property type="protein sequence ID" value="MZQ90706.1"/>
    <property type="molecule type" value="Genomic_DNA"/>
</dbReference>
<dbReference type="Pfam" id="PF00534">
    <property type="entry name" value="Glycos_transf_1"/>
    <property type="match status" value="1"/>
</dbReference>
<dbReference type="OrthoDB" id="9790710at2"/>
<keyword evidence="3" id="KW-0808">Transferase</keyword>
<proteinExistence type="predicted"/>
<gene>
    <name evidence="3" type="ORF">GS660_16545</name>
</gene>
<accession>A0A6L8VLT2</accession>
<dbReference type="InterPro" id="IPR028098">
    <property type="entry name" value="Glyco_trans_4-like_N"/>
</dbReference>